<dbReference type="PANTHER" id="PTHR16537">
    <property type="entry name" value="SJOEGREN SYNDROME/SCLERODERMA AUTOANTIGEN 1"/>
    <property type="match status" value="1"/>
</dbReference>
<feature type="compositionally biased region" description="Basic and acidic residues" evidence="1">
    <location>
        <begin position="177"/>
        <end position="197"/>
    </location>
</feature>
<comment type="caution">
    <text evidence="2">The sequence shown here is derived from an EMBL/GenBank/DDBJ whole genome shotgun (WGS) entry which is preliminary data.</text>
</comment>
<dbReference type="InterPro" id="IPR051888">
    <property type="entry name" value="UPF0148_domain"/>
</dbReference>
<name>A0A9W7XEI7_9FUNG</name>
<evidence type="ECO:0000256" key="1">
    <source>
        <dbReference type="SAM" id="MobiDB-lite"/>
    </source>
</evidence>
<accession>A0A9W7XEI7</accession>
<dbReference type="Proteomes" id="UP001145021">
    <property type="component" value="Unassembled WGS sequence"/>
</dbReference>
<gene>
    <name evidence="2" type="ORF">LPJ64_005360</name>
</gene>
<feature type="region of interest" description="Disordered" evidence="1">
    <location>
        <begin position="171"/>
        <end position="214"/>
    </location>
</feature>
<protein>
    <submittedName>
        <fullName evidence="2">Uncharacterized protein</fullName>
    </submittedName>
</protein>
<evidence type="ECO:0000313" key="3">
    <source>
        <dbReference type="Proteomes" id="UP001145021"/>
    </source>
</evidence>
<dbReference type="Pfam" id="PF06677">
    <property type="entry name" value="Auto_anti-p27"/>
    <property type="match status" value="2"/>
</dbReference>
<dbReference type="PANTHER" id="PTHR16537:SF1">
    <property type="entry name" value="PROTEIN ZNRD2"/>
    <property type="match status" value="1"/>
</dbReference>
<sequence length="281" mass="31784">MTSRLDVVTGRMSKLMLKRWTMLADLCSIDGCSAPLMRDPETQQAKCVWHDAEELFPDEIADQTNKTEFERNKEQQSPMLYDLEPDMVIEETPEAKKRREKREQGDRASQMIAKKLLQGWTMVDESCPNESCYSVPLIRDRDLIQLCVICEQKYMDEKSYAKKYGSLSTQHVSNPERVAENKEDTARMVEEKPDKNSEVMPRQQPSSSGFSSEPPYLAICPPKPAAFISSTDAAEVALDALNAKLTELSAKMAATTSYRDIRRISKAIGACAKALRECQKL</sequence>
<evidence type="ECO:0000313" key="2">
    <source>
        <dbReference type="EMBL" id="KAJ1642821.1"/>
    </source>
</evidence>
<reference evidence="2" key="1">
    <citation type="submission" date="2022-07" db="EMBL/GenBank/DDBJ databases">
        <title>Phylogenomic reconstructions and comparative analyses of Kickxellomycotina fungi.</title>
        <authorList>
            <person name="Reynolds N.K."/>
            <person name="Stajich J.E."/>
            <person name="Barry K."/>
            <person name="Grigoriev I.V."/>
            <person name="Crous P."/>
            <person name="Smith M.E."/>
        </authorList>
    </citation>
    <scope>NUCLEOTIDE SEQUENCE</scope>
    <source>
        <strain evidence="2">NBRC 105413</strain>
    </source>
</reference>
<organism evidence="2 3">
    <name type="scientific">Coemansia asiatica</name>
    <dbReference type="NCBI Taxonomy" id="1052880"/>
    <lineage>
        <taxon>Eukaryota</taxon>
        <taxon>Fungi</taxon>
        <taxon>Fungi incertae sedis</taxon>
        <taxon>Zoopagomycota</taxon>
        <taxon>Kickxellomycotina</taxon>
        <taxon>Kickxellomycetes</taxon>
        <taxon>Kickxellales</taxon>
        <taxon>Kickxellaceae</taxon>
        <taxon>Coemansia</taxon>
    </lineage>
</organism>
<keyword evidence="3" id="KW-1185">Reference proteome</keyword>
<dbReference type="AlphaFoldDB" id="A0A9W7XEI7"/>
<dbReference type="EMBL" id="JANBOH010000333">
    <property type="protein sequence ID" value="KAJ1642821.1"/>
    <property type="molecule type" value="Genomic_DNA"/>
</dbReference>
<dbReference type="InterPro" id="IPR009563">
    <property type="entry name" value="SSSCA1"/>
</dbReference>
<proteinExistence type="predicted"/>